<dbReference type="AlphaFoldDB" id="A0A9E7SUZ6"/>
<dbReference type="Proteomes" id="UP001056855">
    <property type="component" value="Chromosome"/>
</dbReference>
<evidence type="ECO:0000313" key="1">
    <source>
        <dbReference type="EMBL" id="UTF53382.1"/>
    </source>
</evidence>
<sequence length="44" mass="4767">MVRLSTVLILLGIVFVIAPIPPVGMILAVLCFAIGLPLRFVFDK</sequence>
<organism evidence="1 2">
    <name type="scientific">Natronosalvus rutilus</name>
    <dbReference type="NCBI Taxonomy" id="2953753"/>
    <lineage>
        <taxon>Archaea</taxon>
        <taxon>Methanobacteriati</taxon>
        <taxon>Methanobacteriota</taxon>
        <taxon>Stenosarchaea group</taxon>
        <taxon>Halobacteria</taxon>
        <taxon>Halobacteriales</taxon>
        <taxon>Natrialbaceae</taxon>
        <taxon>Natronosalvus</taxon>
    </lineage>
</organism>
<dbReference type="KEGG" id="sawl:NGM29_16680"/>
<keyword evidence="2" id="KW-1185">Reference proteome</keyword>
<dbReference type="GeneID" id="73291716"/>
<accession>A0A9E7SUZ6</accession>
<dbReference type="RefSeq" id="WP_254157795.1">
    <property type="nucleotide sequence ID" value="NZ_CP100355.1"/>
</dbReference>
<reference evidence="1" key="1">
    <citation type="submission" date="2022-06" db="EMBL/GenBank/DDBJ databases">
        <title>Diverse halophilic archaea isolated from saline environments.</title>
        <authorList>
            <person name="Cui H.-L."/>
        </authorList>
    </citation>
    <scope>NUCLEOTIDE SEQUENCE</scope>
    <source>
        <strain evidence="1">WLHS1</strain>
    </source>
</reference>
<dbReference type="EMBL" id="CP100355">
    <property type="protein sequence ID" value="UTF53382.1"/>
    <property type="molecule type" value="Genomic_DNA"/>
</dbReference>
<gene>
    <name evidence="1" type="ORF">NGM29_16680</name>
</gene>
<proteinExistence type="predicted"/>
<protein>
    <submittedName>
        <fullName evidence="1">Transporter</fullName>
    </submittedName>
</protein>
<evidence type="ECO:0000313" key="2">
    <source>
        <dbReference type="Proteomes" id="UP001056855"/>
    </source>
</evidence>
<name>A0A9E7SUZ6_9EURY</name>